<dbReference type="Pfam" id="PF09809">
    <property type="entry name" value="MRP-L27"/>
    <property type="match status" value="1"/>
</dbReference>
<evidence type="ECO:0000256" key="6">
    <source>
        <dbReference type="ARBA" id="ARBA00023274"/>
    </source>
</evidence>
<protein>
    <submittedName>
        <fullName evidence="7">Mitochondrial ribosomal protein L27-domain-containing protein</fullName>
    </submittedName>
</protein>
<evidence type="ECO:0000256" key="2">
    <source>
        <dbReference type="ARBA" id="ARBA00010152"/>
    </source>
</evidence>
<dbReference type="GO" id="GO:0003735">
    <property type="term" value="F:structural constituent of ribosome"/>
    <property type="evidence" value="ECO:0007669"/>
    <property type="project" value="InterPro"/>
</dbReference>
<dbReference type="PANTHER" id="PTHR21338:SF0">
    <property type="entry name" value="LARGE RIBOSOMAL SUBUNIT PROTEIN ML41"/>
    <property type="match status" value="1"/>
</dbReference>
<comment type="subcellular location">
    <subcellularLocation>
        <location evidence="1">Mitochondrion</location>
    </subcellularLocation>
</comment>
<dbReference type="Proteomes" id="UP001172155">
    <property type="component" value="Unassembled WGS sequence"/>
</dbReference>
<keyword evidence="4 7" id="KW-0689">Ribosomal protein</keyword>
<proteinExistence type="inferred from homology"/>
<comment type="caution">
    <text evidence="7">The sequence shown here is derived from an EMBL/GenBank/DDBJ whole genome shotgun (WGS) entry which is preliminary data.</text>
</comment>
<dbReference type="GO" id="GO:0006412">
    <property type="term" value="P:translation"/>
    <property type="evidence" value="ECO:0007669"/>
    <property type="project" value="TreeGrafter"/>
</dbReference>
<keyword evidence="8" id="KW-1185">Reference proteome</keyword>
<accession>A0AA40K2C2</accession>
<dbReference type="PANTHER" id="PTHR21338">
    <property type="entry name" value="MITOCHONDRIAL RIBOSOMAL PROTEIN L41"/>
    <property type="match status" value="1"/>
</dbReference>
<evidence type="ECO:0000256" key="4">
    <source>
        <dbReference type="ARBA" id="ARBA00022980"/>
    </source>
</evidence>
<comment type="similarity">
    <text evidence="2">Belongs to the mitochondrion-specific ribosomal protein mL41 family.</text>
</comment>
<evidence type="ECO:0000256" key="5">
    <source>
        <dbReference type="ARBA" id="ARBA00023128"/>
    </source>
</evidence>
<dbReference type="AlphaFoldDB" id="A0AA40K2C2"/>
<keyword evidence="3" id="KW-0809">Transit peptide</keyword>
<sequence length="103" mass="11728">MQPTRILQGLRFRKQRLTTKDVNKGFYKGTRTGNMGRHTSFGGFVIEWNKVRTYACPPLDGFKLTPFVTEAKPKVYGEYPGERAGPRSAEAYLARWKAENGLD</sequence>
<gene>
    <name evidence="7" type="ORF">B0T18DRAFT_430619</name>
</gene>
<evidence type="ECO:0000313" key="8">
    <source>
        <dbReference type="Proteomes" id="UP001172155"/>
    </source>
</evidence>
<keyword evidence="6" id="KW-0687">Ribonucleoprotein</keyword>
<evidence type="ECO:0000313" key="7">
    <source>
        <dbReference type="EMBL" id="KAK0743311.1"/>
    </source>
</evidence>
<dbReference type="InterPro" id="IPR019189">
    <property type="entry name" value="Ribosomal_mL41"/>
</dbReference>
<organism evidence="7 8">
    <name type="scientific">Schizothecium vesticola</name>
    <dbReference type="NCBI Taxonomy" id="314040"/>
    <lineage>
        <taxon>Eukaryota</taxon>
        <taxon>Fungi</taxon>
        <taxon>Dikarya</taxon>
        <taxon>Ascomycota</taxon>
        <taxon>Pezizomycotina</taxon>
        <taxon>Sordariomycetes</taxon>
        <taxon>Sordariomycetidae</taxon>
        <taxon>Sordariales</taxon>
        <taxon>Schizotheciaceae</taxon>
        <taxon>Schizothecium</taxon>
    </lineage>
</organism>
<evidence type="ECO:0000256" key="1">
    <source>
        <dbReference type="ARBA" id="ARBA00004173"/>
    </source>
</evidence>
<name>A0AA40K2C2_9PEZI</name>
<dbReference type="GO" id="GO:0005762">
    <property type="term" value="C:mitochondrial large ribosomal subunit"/>
    <property type="evidence" value="ECO:0007669"/>
    <property type="project" value="InterPro"/>
</dbReference>
<keyword evidence="5" id="KW-0496">Mitochondrion</keyword>
<evidence type="ECO:0000256" key="3">
    <source>
        <dbReference type="ARBA" id="ARBA00022946"/>
    </source>
</evidence>
<dbReference type="EMBL" id="JAUKUD010000005">
    <property type="protein sequence ID" value="KAK0743311.1"/>
    <property type="molecule type" value="Genomic_DNA"/>
</dbReference>
<reference evidence="7" key="1">
    <citation type="submission" date="2023-06" db="EMBL/GenBank/DDBJ databases">
        <title>Genome-scale phylogeny and comparative genomics of the fungal order Sordariales.</title>
        <authorList>
            <consortium name="Lawrence Berkeley National Laboratory"/>
            <person name="Hensen N."/>
            <person name="Bonometti L."/>
            <person name="Westerberg I."/>
            <person name="Brannstrom I.O."/>
            <person name="Guillou S."/>
            <person name="Cros-Aarteil S."/>
            <person name="Calhoun S."/>
            <person name="Haridas S."/>
            <person name="Kuo A."/>
            <person name="Mondo S."/>
            <person name="Pangilinan J."/>
            <person name="Riley R."/>
            <person name="LaButti K."/>
            <person name="Andreopoulos B."/>
            <person name="Lipzen A."/>
            <person name="Chen C."/>
            <person name="Yanf M."/>
            <person name="Daum C."/>
            <person name="Ng V."/>
            <person name="Clum A."/>
            <person name="Steindorff A."/>
            <person name="Ohm R."/>
            <person name="Martin F."/>
            <person name="Silar P."/>
            <person name="Natvig D."/>
            <person name="Lalanne C."/>
            <person name="Gautier V."/>
            <person name="Ament-velasquez S.L."/>
            <person name="Kruys A."/>
            <person name="Hutchinson M.I."/>
            <person name="Powell A.J."/>
            <person name="Barry K."/>
            <person name="Miller A.N."/>
            <person name="Grigoriev I.V."/>
            <person name="Debuchy R."/>
            <person name="Gladieux P."/>
            <person name="Thoren M.H."/>
            <person name="Johannesson H."/>
        </authorList>
    </citation>
    <scope>NUCLEOTIDE SEQUENCE</scope>
    <source>
        <strain evidence="7">SMH3187-1</strain>
    </source>
</reference>